<dbReference type="InterPro" id="IPR001356">
    <property type="entry name" value="HD"/>
</dbReference>
<dbReference type="CDD" id="cd00086">
    <property type="entry name" value="homeodomain"/>
    <property type="match status" value="1"/>
</dbReference>
<evidence type="ECO:0000256" key="5">
    <source>
        <dbReference type="PROSITE-ProRule" id="PRU00108"/>
    </source>
</evidence>
<protein>
    <recommendedName>
        <fullName evidence="8">Homeobox domain-containing protein</fullName>
    </recommendedName>
</protein>
<dbReference type="Pfam" id="PF05920">
    <property type="entry name" value="Homeobox_KN"/>
    <property type="match status" value="1"/>
</dbReference>
<reference evidence="9 10" key="1">
    <citation type="submission" date="2023-08" db="EMBL/GenBank/DDBJ databases">
        <title>A Necator americanus chromosomal reference genome.</title>
        <authorList>
            <person name="Ilik V."/>
            <person name="Petrzelkova K.J."/>
            <person name="Pardy F."/>
            <person name="Fuh T."/>
            <person name="Niatou-Singa F.S."/>
            <person name="Gouil Q."/>
            <person name="Baker L."/>
            <person name="Ritchie M.E."/>
            <person name="Jex A.R."/>
            <person name="Gazzola D."/>
            <person name="Li H."/>
            <person name="Toshio Fujiwara R."/>
            <person name="Zhan B."/>
            <person name="Aroian R.V."/>
            <person name="Pafco B."/>
            <person name="Schwarz E.M."/>
        </authorList>
    </citation>
    <scope>NUCLEOTIDE SEQUENCE [LARGE SCALE GENOMIC DNA]</scope>
    <source>
        <strain evidence="9 10">Aroian</strain>
        <tissue evidence="9">Whole animal</tissue>
    </source>
</reference>
<comment type="caution">
    <text evidence="9">The sequence shown here is derived from an EMBL/GenBank/DDBJ whole genome shotgun (WGS) entry which is preliminary data.</text>
</comment>
<keyword evidence="3 5" id="KW-0371">Homeobox</keyword>
<accession>A0ABR1BMG4</accession>
<dbReference type="SMART" id="SM00389">
    <property type="entry name" value="HOX"/>
    <property type="match status" value="1"/>
</dbReference>
<keyword evidence="10" id="KW-1185">Reference proteome</keyword>
<dbReference type="Gene3D" id="1.10.10.60">
    <property type="entry name" value="Homeodomain-like"/>
    <property type="match status" value="1"/>
</dbReference>
<evidence type="ECO:0000256" key="3">
    <source>
        <dbReference type="ARBA" id="ARBA00023155"/>
    </source>
</evidence>
<feature type="compositionally biased region" description="Polar residues" evidence="7">
    <location>
        <begin position="155"/>
        <end position="180"/>
    </location>
</feature>
<sequence length="429" mass="47107">MFTLASARVSFAIGALPQTTVSNNSVFMVSTCSPSPPTVPGDPLGISFEIMNQISVSPLSSHENENMDNVLQSQSPGLQLSIGEITVASAVASEKARVRQQSAMLDKWLMANGGNLYPCREDKEKLAAQMKMTYLQVNRWFANRRRKQTKRTKTVPSPASVTPATVSQESTSRPTTPVSKENVMTQLTPDVISAFAQALAAQQQPEIDEKMVVQQPQHHLQQHHQQQQHQHQQQQTSFHHPQREHAITPPAIEDHHPHHLGGAGTNQVLPDMRSTLVSPLSPHELAAKMLSNSSLPPNANNLAQYNPLLLAMLQPLALQQLLQAQALQQQYLQLQQQALAQQQMEAQALWASSSISASPAHASDSEVSEMSELSPLPQTEVTMRPHSPPFKDPHQLADKSLLRLLNLSQLSEKEQMAVAVLAGFASMGR</sequence>
<evidence type="ECO:0000256" key="2">
    <source>
        <dbReference type="ARBA" id="ARBA00023125"/>
    </source>
</evidence>
<keyword evidence="2 5" id="KW-0238">DNA-binding</keyword>
<dbReference type="SUPFAM" id="SSF46689">
    <property type="entry name" value="Homeodomain-like"/>
    <property type="match status" value="1"/>
</dbReference>
<dbReference type="InterPro" id="IPR009057">
    <property type="entry name" value="Homeodomain-like_sf"/>
</dbReference>
<comment type="subcellular location">
    <subcellularLocation>
        <location evidence="1 5">Nucleus</location>
    </subcellularLocation>
</comment>
<organism evidence="9 10">
    <name type="scientific">Necator americanus</name>
    <name type="common">Human hookworm</name>
    <dbReference type="NCBI Taxonomy" id="51031"/>
    <lineage>
        <taxon>Eukaryota</taxon>
        <taxon>Metazoa</taxon>
        <taxon>Ecdysozoa</taxon>
        <taxon>Nematoda</taxon>
        <taxon>Chromadorea</taxon>
        <taxon>Rhabditida</taxon>
        <taxon>Rhabditina</taxon>
        <taxon>Rhabditomorpha</taxon>
        <taxon>Strongyloidea</taxon>
        <taxon>Ancylostomatidae</taxon>
        <taxon>Bunostominae</taxon>
        <taxon>Necator</taxon>
    </lineage>
</organism>
<feature type="coiled-coil region" evidence="6">
    <location>
        <begin position="317"/>
        <end position="344"/>
    </location>
</feature>
<proteinExistence type="predicted"/>
<keyword evidence="6" id="KW-0175">Coiled coil</keyword>
<evidence type="ECO:0000313" key="10">
    <source>
        <dbReference type="Proteomes" id="UP001303046"/>
    </source>
</evidence>
<keyword evidence="4 5" id="KW-0539">Nucleus</keyword>
<evidence type="ECO:0000256" key="4">
    <source>
        <dbReference type="ARBA" id="ARBA00023242"/>
    </source>
</evidence>
<feature type="domain" description="Homeobox" evidence="8">
    <location>
        <begin position="99"/>
        <end position="151"/>
    </location>
</feature>
<feature type="DNA-binding region" description="Homeobox" evidence="5">
    <location>
        <begin position="101"/>
        <end position="152"/>
    </location>
</feature>
<evidence type="ECO:0000256" key="1">
    <source>
        <dbReference type="ARBA" id="ARBA00004123"/>
    </source>
</evidence>
<evidence type="ECO:0000259" key="8">
    <source>
        <dbReference type="PROSITE" id="PS50071"/>
    </source>
</evidence>
<feature type="region of interest" description="Disordered" evidence="7">
    <location>
        <begin position="145"/>
        <end position="180"/>
    </location>
</feature>
<dbReference type="EMBL" id="JAVFWL010000001">
    <property type="protein sequence ID" value="KAK6727633.1"/>
    <property type="molecule type" value="Genomic_DNA"/>
</dbReference>
<feature type="region of interest" description="Disordered" evidence="7">
    <location>
        <begin position="212"/>
        <end position="242"/>
    </location>
</feature>
<dbReference type="InterPro" id="IPR008422">
    <property type="entry name" value="KN_HD"/>
</dbReference>
<dbReference type="PROSITE" id="PS50071">
    <property type="entry name" value="HOMEOBOX_2"/>
    <property type="match status" value="1"/>
</dbReference>
<name>A0ABR1BMG4_NECAM</name>
<gene>
    <name evidence="9" type="primary">Necator_chrI.g1494</name>
    <name evidence="9" type="ORF">RB195_005368</name>
</gene>
<feature type="compositionally biased region" description="Low complexity" evidence="7">
    <location>
        <begin position="214"/>
        <end position="235"/>
    </location>
</feature>
<evidence type="ECO:0000256" key="7">
    <source>
        <dbReference type="SAM" id="MobiDB-lite"/>
    </source>
</evidence>
<evidence type="ECO:0000313" key="9">
    <source>
        <dbReference type="EMBL" id="KAK6727633.1"/>
    </source>
</evidence>
<evidence type="ECO:0000256" key="6">
    <source>
        <dbReference type="SAM" id="Coils"/>
    </source>
</evidence>
<dbReference type="Proteomes" id="UP001303046">
    <property type="component" value="Unassembled WGS sequence"/>
</dbReference>